<dbReference type="GeneID" id="55821359"/>
<dbReference type="OrthoDB" id="303721at2157"/>
<dbReference type="KEGG" id="mzi:HWN40_06750"/>
<dbReference type="CDD" id="cd00144">
    <property type="entry name" value="MPP_PPP_family"/>
    <property type="match status" value="1"/>
</dbReference>
<protein>
    <submittedName>
        <fullName evidence="2">Metallophosphoesterase</fullName>
    </submittedName>
</protein>
<dbReference type="GO" id="GO:0004722">
    <property type="term" value="F:protein serine/threonine phosphatase activity"/>
    <property type="evidence" value="ECO:0007669"/>
    <property type="project" value="TreeGrafter"/>
</dbReference>
<proteinExistence type="predicted"/>
<feature type="domain" description="Serine/threonine specific protein phosphatases" evidence="1">
    <location>
        <begin position="94"/>
        <end position="99"/>
    </location>
</feature>
<dbReference type="EMBL" id="CP058215">
    <property type="protein sequence ID" value="QLC49965.1"/>
    <property type="molecule type" value="Genomic_DNA"/>
</dbReference>
<sequence>MPDLRRFTELLDTAYELFNREEAVVYLNDPDVMFIGDIHGNLKALDLLLEFKESSGFETVVLLGDYVDRGRNSIAVLSTLFELKIVEPENIVLLRGNHESQEMNLRYGFYQELDLSDELLEAVNIVFEQLPVAAIVNKNIFCVHGGIPGTVAINEISKKDSFEYLWNDPSMKAGMSQSIRGIRPRCFGRDILSGFLQKNGLSLMIRGHSALKQGYKWWFGKDLLSLFSTPKYCGYHNKGAFATLRKDEIDIHTFGPSTYNEQYSLLSNLNELPEW</sequence>
<dbReference type="Pfam" id="PF00149">
    <property type="entry name" value="Metallophos"/>
    <property type="match status" value="1"/>
</dbReference>
<organism evidence="2 3">
    <name type="scientific">Methanolobus zinderi</name>
    <dbReference type="NCBI Taxonomy" id="536044"/>
    <lineage>
        <taxon>Archaea</taxon>
        <taxon>Methanobacteriati</taxon>
        <taxon>Methanobacteriota</taxon>
        <taxon>Stenosarchaea group</taxon>
        <taxon>Methanomicrobia</taxon>
        <taxon>Methanosarcinales</taxon>
        <taxon>Methanosarcinaceae</taxon>
        <taxon>Methanolobus</taxon>
    </lineage>
</organism>
<gene>
    <name evidence="2" type="ORF">HWN40_06750</name>
</gene>
<dbReference type="PRINTS" id="PR00114">
    <property type="entry name" value="STPHPHTASE"/>
</dbReference>
<reference evidence="2 3" key="1">
    <citation type="submission" date="2020-06" db="EMBL/GenBank/DDBJ databases">
        <title>Methanolobus halotolerans sp. nov., isolated from a saline lake Tus in Siberia.</title>
        <authorList>
            <person name="Shen Y."/>
            <person name="Chen S.-C."/>
            <person name="Lai M.-C."/>
            <person name="Huang H.-H."/>
            <person name="Chiu H.-H."/>
            <person name="Tang S.-L."/>
            <person name="Rogozin D.Y."/>
            <person name="Degermendzhy A.G."/>
        </authorList>
    </citation>
    <scope>NUCLEOTIDE SEQUENCE [LARGE SCALE GENOMIC DNA]</scope>
    <source>
        <strain evidence="2 3">DSM 21339</strain>
    </source>
</reference>
<dbReference type="InterPro" id="IPR029052">
    <property type="entry name" value="Metallo-depent_PP-like"/>
</dbReference>
<dbReference type="SUPFAM" id="SSF56300">
    <property type="entry name" value="Metallo-dependent phosphatases"/>
    <property type="match status" value="1"/>
</dbReference>
<dbReference type="InterPro" id="IPR006186">
    <property type="entry name" value="Ser/Thr-sp_prot-phosphatase"/>
</dbReference>
<accession>A0A7D5INX6</accession>
<dbReference type="PANTHER" id="PTHR11668:SF496">
    <property type="entry name" value="SERINE_THREONINE-PROTEIN PHOSPHATASE"/>
    <property type="match status" value="1"/>
</dbReference>
<evidence type="ECO:0000313" key="3">
    <source>
        <dbReference type="Proteomes" id="UP000509594"/>
    </source>
</evidence>
<dbReference type="SMART" id="SM00156">
    <property type="entry name" value="PP2Ac"/>
    <property type="match status" value="1"/>
</dbReference>
<dbReference type="PROSITE" id="PS00125">
    <property type="entry name" value="SER_THR_PHOSPHATASE"/>
    <property type="match status" value="1"/>
</dbReference>
<dbReference type="GO" id="GO:0005737">
    <property type="term" value="C:cytoplasm"/>
    <property type="evidence" value="ECO:0007669"/>
    <property type="project" value="TreeGrafter"/>
</dbReference>
<dbReference type="PANTHER" id="PTHR11668">
    <property type="entry name" value="SERINE/THREONINE PROTEIN PHOSPHATASE"/>
    <property type="match status" value="1"/>
</dbReference>
<dbReference type="InterPro" id="IPR050341">
    <property type="entry name" value="PP1_catalytic_subunit"/>
</dbReference>
<evidence type="ECO:0000259" key="1">
    <source>
        <dbReference type="PROSITE" id="PS00125"/>
    </source>
</evidence>
<keyword evidence="3" id="KW-1185">Reference proteome</keyword>
<dbReference type="Proteomes" id="UP000509594">
    <property type="component" value="Chromosome"/>
</dbReference>
<dbReference type="RefSeq" id="WP_176965021.1">
    <property type="nucleotide sequence ID" value="NZ_CP058215.1"/>
</dbReference>
<dbReference type="InterPro" id="IPR004843">
    <property type="entry name" value="Calcineurin-like_PHP"/>
</dbReference>
<name>A0A7D5INX6_9EURY</name>
<dbReference type="AlphaFoldDB" id="A0A7D5INX6"/>
<evidence type="ECO:0000313" key="2">
    <source>
        <dbReference type="EMBL" id="QLC49965.1"/>
    </source>
</evidence>
<dbReference type="Gene3D" id="3.60.21.10">
    <property type="match status" value="1"/>
</dbReference>